<protein>
    <recommendedName>
        <fullName evidence="8">Abasic site processing protein</fullName>
        <ecNumber evidence="8">3.4.-.-</ecNumber>
    </recommendedName>
</protein>
<sequence>MCGRYATFGPVSVSRHEREVLEQIELDIISEINQREPKYNIAPMQRAPVVVYGDGGYHVRDYRWGLVPHWSKDLKFGAKTINARADTVASKPSFREAFKKRRCLVPASGYYEWKGQSPNKQPYFIHDPAGHLLMFAGLWEGWRESPEAEWVHTFTVITGEPGKVSGDIHDRQPVILPPDLWTVWCEAPPADAAGVLADVPEADLVYHPVSKAVGSPKNRGAELVEPAVIVEPF</sequence>
<dbReference type="InterPro" id="IPR036590">
    <property type="entry name" value="SRAP-like"/>
</dbReference>
<dbReference type="PANTHER" id="PTHR13604:SF0">
    <property type="entry name" value="ABASIC SITE PROCESSING PROTEIN HMCES"/>
    <property type="match status" value="1"/>
</dbReference>
<comment type="similarity">
    <text evidence="1 8">Belongs to the SOS response-associated peptidase family.</text>
</comment>
<evidence type="ECO:0000256" key="1">
    <source>
        <dbReference type="ARBA" id="ARBA00008136"/>
    </source>
</evidence>
<keyword evidence="10" id="KW-1185">Reference proteome</keyword>
<dbReference type="Gene3D" id="3.90.1680.10">
    <property type="entry name" value="SOS response associated peptidase-like"/>
    <property type="match status" value="1"/>
</dbReference>
<evidence type="ECO:0000256" key="4">
    <source>
        <dbReference type="ARBA" id="ARBA00022801"/>
    </source>
</evidence>
<evidence type="ECO:0000256" key="3">
    <source>
        <dbReference type="ARBA" id="ARBA00022763"/>
    </source>
</evidence>
<keyword evidence="7" id="KW-0456">Lyase</keyword>
<evidence type="ECO:0000256" key="6">
    <source>
        <dbReference type="ARBA" id="ARBA00023125"/>
    </source>
</evidence>
<keyword evidence="5" id="KW-0190">Covalent protein-DNA linkage</keyword>
<dbReference type="Pfam" id="PF02586">
    <property type="entry name" value="SRAP"/>
    <property type="match status" value="1"/>
</dbReference>
<evidence type="ECO:0000256" key="8">
    <source>
        <dbReference type="RuleBase" id="RU364100"/>
    </source>
</evidence>
<dbReference type="InterPro" id="IPR003738">
    <property type="entry name" value="SRAP"/>
</dbReference>
<organism evidence="9 10">
    <name type="scientific">Luteibacter flocculans</name>
    <dbReference type="NCBI Taxonomy" id="2780091"/>
    <lineage>
        <taxon>Bacteria</taxon>
        <taxon>Pseudomonadati</taxon>
        <taxon>Pseudomonadota</taxon>
        <taxon>Gammaproteobacteria</taxon>
        <taxon>Lysobacterales</taxon>
        <taxon>Rhodanobacteraceae</taxon>
        <taxon>Luteibacter</taxon>
    </lineage>
</organism>
<gene>
    <name evidence="9" type="ORF">IM816_05925</name>
</gene>
<dbReference type="PANTHER" id="PTHR13604">
    <property type="entry name" value="DC12-RELATED"/>
    <property type="match status" value="1"/>
</dbReference>
<dbReference type="RefSeq" id="WP_256470257.1">
    <property type="nucleotide sequence ID" value="NZ_CP063231.1"/>
</dbReference>
<keyword evidence="6" id="KW-0238">DNA-binding</keyword>
<accession>A0ABY4T9T6</accession>
<name>A0ABY4T9T6_9GAMM</name>
<evidence type="ECO:0000256" key="7">
    <source>
        <dbReference type="ARBA" id="ARBA00023239"/>
    </source>
</evidence>
<keyword evidence="4 8" id="KW-0378">Hydrolase</keyword>
<keyword evidence="2 8" id="KW-0645">Protease</keyword>
<proteinExistence type="inferred from homology"/>
<reference evidence="9" key="1">
    <citation type="submission" date="2020-10" db="EMBL/GenBank/DDBJ databases">
        <title>Whole-genome sequence of Luteibacter sp. EIF3.</title>
        <authorList>
            <person name="Friedrich I."/>
            <person name="Hertel R."/>
            <person name="Daniel R."/>
        </authorList>
    </citation>
    <scope>NUCLEOTIDE SEQUENCE</scope>
    <source>
        <strain evidence="9">EIF3</strain>
    </source>
</reference>
<dbReference type="EC" id="3.4.-.-" evidence="8"/>
<evidence type="ECO:0000313" key="9">
    <source>
        <dbReference type="EMBL" id="URL59634.1"/>
    </source>
</evidence>
<keyword evidence="3" id="KW-0227">DNA damage</keyword>
<dbReference type="Proteomes" id="UP001056681">
    <property type="component" value="Chromosome"/>
</dbReference>
<dbReference type="SUPFAM" id="SSF143081">
    <property type="entry name" value="BB1717-like"/>
    <property type="match status" value="1"/>
</dbReference>
<evidence type="ECO:0000256" key="2">
    <source>
        <dbReference type="ARBA" id="ARBA00022670"/>
    </source>
</evidence>
<evidence type="ECO:0000256" key="5">
    <source>
        <dbReference type="ARBA" id="ARBA00023124"/>
    </source>
</evidence>
<dbReference type="EMBL" id="CP063231">
    <property type="protein sequence ID" value="URL59634.1"/>
    <property type="molecule type" value="Genomic_DNA"/>
</dbReference>
<evidence type="ECO:0000313" key="10">
    <source>
        <dbReference type="Proteomes" id="UP001056681"/>
    </source>
</evidence>